<dbReference type="EMBL" id="AP022871">
    <property type="protein sequence ID" value="BCB83283.1"/>
    <property type="molecule type" value="Genomic_DNA"/>
</dbReference>
<dbReference type="KEGG" id="psuu:Psuf_005960"/>
<proteinExistence type="predicted"/>
<reference evidence="1 2" key="2">
    <citation type="submission" date="2020-03" db="EMBL/GenBank/DDBJ databases">
        <authorList>
            <person name="Ichikawa N."/>
            <person name="Kimura A."/>
            <person name="Kitahashi Y."/>
            <person name="Uohara A."/>
        </authorList>
    </citation>
    <scope>NUCLEOTIDE SEQUENCE [LARGE SCALE GENOMIC DNA]</scope>
    <source>
        <strain evidence="1 2">NBRC 105367</strain>
    </source>
</reference>
<reference evidence="1 2" key="1">
    <citation type="submission" date="2020-03" db="EMBL/GenBank/DDBJ databases">
        <title>Whole genome shotgun sequence of Phytohabitans suffuscus NBRC 105367.</title>
        <authorList>
            <person name="Komaki H."/>
            <person name="Tamura T."/>
        </authorList>
    </citation>
    <scope>NUCLEOTIDE SEQUENCE [LARGE SCALE GENOMIC DNA]</scope>
    <source>
        <strain evidence="1 2">NBRC 105367</strain>
    </source>
</reference>
<sequence length="219" mass="23591">MESTTATTPRRLSWTRRMALLLVALLACLGSVTVATPSPAQASSLHLTYCFPIYKQILGVWVIVEWHCIDIPVEYDPNPCCIYDYAIDFGVNPVLPEQIQRGYLEQVSAGISLLVQAAGADPRTAAALRARAQESFLAAARQLGGSRVALRQVGVADVKNNRLEPMPLPWLQAAGVDIADGLGLMQRALAEPAPLPWVKAAMVEFENAAAELAVSKARG</sequence>
<protein>
    <submittedName>
        <fullName evidence="1">Uncharacterized protein</fullName>
    </submittedName>
</protein>
<dbReference type="RefSeq" id="WP_173153513.1">
    <property type="nucleotide sequence ID" value="NZ_AP022871.1"/>
</dbReference>
<accession>A0A6F8YB80</accession>
<dbReference type="AlphaFoldDB" id="A0A6F8YB80"/>
<evidence type="ECO:0000313" key="1">
    <source>
        <dbReference type="EMBL" id="BCB83283.1"/>
    </source>
</evidence>
<dbReference type="Proteomes" id="UP000503011">
    <property type="component" value="Chromosome"/>
</dbReference>
<organism evidence="1 2">
    <name type="scientific">Phytohabitans suffuscus</name>
    <dbReference type="NCBI Taxonomy" id="624315"/>
    <lineage>
        <taxon>Bacteria</taxon>
        <taxon>Bacillati</taxon>
        <taxon>Actinomycetota</taxon>
        <taxon>Actinomycetes</taxon>
        <taxon>Micromonosporales</taxon>
        <taxon>Micromonosporaceae</taxon>
    </lineage>
</organism>
<keyword evidence="2" id="KW-1185">Reference proteome</keyword>
<gene>
    <name evidence="1" type="ORF">Psuf_005960</name>
</gene>
<evidence type="ECO:0000313" key="2">
    <source>
        <dbReference type="Proteomes" id="UP000503011"/>
    </source>
</evidence>
<name>A0A6F8YB80_9ACTN</name>